<dbReference type="Pfam" id="PF13648">
    <property type="entry name" value="Lipocalin_4"/>
    <property type="match status" value="1"/>
</dbReference>
<dbReference type="PROSITE" id="PS51257">
    <property type="entry name" value="PROKAR_LIPOPROTEIN"/>
    <property type="match status" value="1"/>
</dbReference>
<name>A0A1G5AMW7_9FLAO</name>
<evidence type="ECO:0000313" key="3">
    <source>
        <dbReference type="Proteomes" id="UP000199354"/>
    </source>
</evidence>
<proteinExistence type="predicted"/>
<feature type="domain" description="Lipocalin-like" evidence="1">
    <location>
        <begin position="28"/>
        <end position="119"/>
    </location>
</feature>
<dbReference type="AlphaFoldDB" id="A0A1G5AMW7"/>
<dbReference type="InterPro" id="IPR024311">
    <property type="entry name" value="Lipocalin-like"/>
</dbReference>
<dbReference type="EMBL" id="FMVF01000002">
    <property type="protein sequence ID" value="SCX79231.1"/>
    <property type="molecule type" value="Genomic_DNA"/>
</dbReference>
<organism evidence="2 3">
    <name type="scientific">Flavobacterium caeni</name>
    <dbReference type="NCBI Taxonomy" id="490189"/>
    <lineage>
        <taxon>Bacteria</taxon>
        <taxon>Pseudomonadati</taxon>
        <taxon>Bacteroidota</taxon>
        <taxon>Flavobacteriia</taxon>
        <taxon>Flavobacteriales</taxon>
        <taxon>Flavobacteriaceae</taxon>
        <taxon>Flavobacterium</taxon>
    </lineage>
</organism>
<protein>
    <recommendedName>
        <fullName evidence="1">Lipocalin-like domain-containing protein</fullName>
    </recommendedName>
</protein>
<keyword evidence="3" id="KW-1185">Reference proteome</keyword>
<accession>A0A1G5AMW7</accession>
<reference evidence="2 3" key="1">
    <citation type="submission" date="2016-10" db="EMBL/GenBank/DDBJ databases">
        <authorList>
            <person name="de Groot N.N."/>
        </authorList>
    </citation>
    <scope>NUCLEOTIDE SEQUENCE [LARGE SCALE GENOMIC DNA]</scope>
    <source>
        <strain evidence="2 3">CGMCC 1.7031</strain>
    </source>
</reference>
<evidence type="ECO:0000259" key="1">
    <source>
        <dbReference type="Pfam" id="PF13648"/>
    </source>
</evidence>
<dbReference type="STRING" id="490189.SAMN02927903_00077"/>
<sequence>MKKWLFLCVVGVLGSCGKKVEMADVPKMNGYWEIQKVVLPDGSEKDYKINPVFDYFEIKDGRGIRKKVMPQFNGKYLVNDLSEAVKVVAKGQKIYLAYTTPYAKWQEELVSLTDSTMVVANEEEKEYHYKKTAALDLTHVQKTP</sequence>
<dbReference type="RefSeq" id="WP_091139963.1">
    <property type="nucleotide sequence ID" value="NZ_FMVF01000002.1"/>
</dbReference>
<evidence type="ECO:0000313" key="2">
    <source>
        <dbReference type="EMBL" id="SCX79231.1"/>
    </source>
</evidence>
<dbReference type="Proteomes" id="UP000199354">
    <property type="component" value="Unassembled WGS sequence"/>
</dbReference>
<dbReference type="OrthoDB" id="1143855at2"/>
<gene>
    <name evidence="2" type="ORF">SAMN02927903_00077</name>
</gene>